<reference evidence="2" key="1">
    <citation type="submission" date="2022-03" db="EMBL/GenBank/DDBJ databases">
        <title>Fererhizobium litorale gen. nov., sp. nov., isolated from sandy sediments of the Sea of Japan seashore.</title>
        <authorList>
            <person name="Romanenko L."/>
            <person name="Kurilenko V."/>
            <person name="Otstavnykh N."/>
            <person name="Svetashev V."/>
            <person name="Tekutyeva L."/>
            <person name="Isaeva M."/>
            <person name="Mikhailov V."/>
        </authorList>
    </citation>
    <scope>NUCLEOTIDE SEQUENCE</scope>
    <source>
        <strain evidence="2">KMM 9576</strain>
    </source>
</reference>
<gene>
    <name evidence="2" type="ORF">MRS75_08935</name>
</gene>
<dbReference type="EMBL" id="JALDYZ010000004">
    <property type="protein sequence ID" value="MDI7922209.1"/>
    <property type="molecule type" value="Genomic_DNA"/>
</dbReference>
<evidence type="ECO:0000313" key="3">
    <source>
        <dbReference type="Proteomes" id="UP001161580"/>
    </source>
</evidence>
<dbReference type="Proteomes" id="UP001161580">
    <property type="component" value="Unassembled WGS sequence"/>
</dbReference>
<organism evidence="2 3">
    <name type="scientific">Ferirhizobium litorale</name>
    <dbReference type="NCBI Taxonomy" id="2927786"/>
    <lineage>
        <taxon>Bacteria</taxon>
        <taxon>Pseudomonadati</taxon>
        <taxon>Pseudomonadota</taxon>
        <taxon>Alphaproteobacteria</taxon>
        <taxon>Hyphomicrobiales</taxon>
        <taxon>Rhizobiaceae</taxon>
        <taxon>Ferirhizobium</taxon>
    </lineage>
</organism>
<dbReference type="InterPro" id="IPR003779">
    <property type="entry name" value="CMD-like"/>
</dbReference>
<dbReference type="PANTHER" id="PTHR35446:SF3">
    <property type="entry name" value="CMD DOMAIN-CONTAINING PROTEIN"/>
    <property type="match status" value="1"/>
</dbReference>
<dbReference type="InterPro" id="IPR029032">
    <property type="entry name" value="AhpD-like"/>
</dbReference>
<dbReference type="InterPro" id="IPR004675">
    <property type="entry name" value="AhpD_core"/>
</dbReference>
<dbReference type="AlphaFoldDB" id="A0AAE3U0M3"/>
<dbReference type="NCBIfam" id="TIGR01926">
    <property type="entry name" value="peroxid_rel"/>
    <property type="match status" value="1"/>
</dbReference>
<proteinExistence type="predicted"/>
<dbReference type="SUPFAM" id="SSF69118">
    <property type="entry name" value="AhpD-like"/>
    <property type="match status" value="1"/>
</dbReference>
<keyword evidence="3" id="KW-1185">Reference proteome</keyword>
<evidence type="ECO:0000313" key="2">
    <source>
        <dbReference type="EMBL" id="MDI7922209.1"/>
    </source>
</evidence>
<sequence>MTRITLIDPSNATGTTADQLAEIKSAFGMVPNMFKAAANSPAALASMWGSFGALGGGRLGAKLGEQIAVAIADRNNCNYCLAAHTGLGRKAGATAHEMTEAQAGRSADARTAAALQFAIKVVDNRAGIKAADVDALRAAGYDDEEVVEIIAHIALNLFTNYLNVALDVPVDFPGVKLTRAAA</sequence>
<keyword evidence="2" id="KW-0575">Peroxidase</keyword>
<keyword evidence="2" id="KW-0560">Oxidoreductase</keyword>
<dbReference type="InterPro" id="IPR010195">
    <property type="entry name" value="Uncharacterised_peroxidase-rel"/>
</dbReference>
<dbReference type="Gene3D" id="1.20.1290.10">
    <property type="entry name" value="AhpD-like"/>
    <property type="match status" value="1"/>
</dbReference>
<name>A0AAE3U0M3_9HYPH</name>
<dbReference type="RefSeq" id="WP_311787840.1">
    <property type="nucleotide sequence ID" value="NZ_JALDYY010000011.1"/>
</dbReference>
<dbReference type="NCBIfam" id="TIGR00778">
    <property type="entry name" value="ahpD_dom"/>
    <property type="match status" value="1"/>
</dbReference>
<accession>A0AAE3U0M3</accession>
<dbReference type="GO" id="GO:0051920">
    <property type="term" value="F:peroxiredoxin activity"/>
    <property type="evidence" value="ECO:0007669"/>
    <property type="project" value="InterPro"/>
</dbReference>
<protein>
    <submittedName>
        <fullName evidence="2">Peroxidase-related enzyme</fullName>
    </submittedName>
</protein>
<feature type="domain" description="Carboxymuconolactone decarboxylase-like" evidence="1">
    <location>
        <begin position="51"/>
        <end position="121"/>
    </location>
</feature>
<dbReference type="Pfam" id="PF02627">
    <property type="entry name" value="CMD"/>
    <property type="match status" value="1"/>
</dbReference>
<evidence type="ECO:0000259" key="1">
    <source>
        <dbReference type="Pfam" id="PF02627"/>
    </source>
</evidence>
<comment type="caution">
    <text evidence="2">The sequence shown here is derived from an EMBL/GenBank/DDBJ whole genome shotgun (WGS) entry which is preliminary data.</text>
</comment>
<dbReference type="PANTHER" id="PTHR35446">
    <property type="entry name" value="SI:CH211-175M2.5"/>
    <property type="match status" value="1"/>
</dbReference>